<dbReference type="AlphaFoldDB" id="A0A1S2UY71"/>
<name>A0A1S2UY71_9PSED</name>
<keyword evidence="4" id="KW-1185">Reference proteome</keyword>
<dbReference type="EMBL" id="FNTS01000002">
    <property type="protein sequence ID" value="SED96268.1"/>
    <property type="molecule type" value="Genomic_DNA"/>
</dbReference>
<protein>
    <submittedName>
        <fullName evidence="1">Uncharacterized protein</fullName>
    </submittedName>
</protein>
<sequence length="237" mass="26767">MLITPDIELIETSQAHYGDASVRWVFDTNSSVVCLDTTSKPQTRSEHWISDNSDLFTFTEHGELAGLELCVPGENHRGSLRIDKTIVGRINLQRQIYNVPPTTLRMFEPHKRQLSCFMQAPTEKFSLTRVSLRKDFAIILADNQYFGFELSNPLDYLVSQHDAPIDAVNPADTHEYLLIGALLEIVSDNTVAALDNDMALVANELKTKILPHIQLIKSPSRKNAMKSSLEDFIDYYA</sequence>
<gene>
    <name evidence="1" type="ORF">BFL40_17890</name>
    <name evidence="2" type="ORF">SAMN04515675_3341</name>
</gene>
<dbReference type="RefSeq" id="WP_071485223.1">
    <property type="nucleotide sequence ID" value="NZ_FNTS01000002.1"/>
</dbReference>
<dbReference type="OrthoDB" id="6926669at2"/>
<evidence type="ECO:0000313" key="4">
    <source>
        <dbReference type="Proteomes" id="UP000182179"/>
    </source>
</evidence>
<comment type="caution">
    <text evidence="1">The sequence shown here is derived from an EMBL/GenBank/DDBJ whole genome shotgun (WGS) entry which is preliminary data.</text>
</comment>
<evidence type="ECO:0000313" key="3">
    <source>
        <dbReference type="Proteomes" id="UP000181661"/>
    </source>
</evidence>
<proteinExistence type="predicted"/>
<reference evidence="1 3" key="1">
    <citation type="submission" date="2016-08" db="EMBL/GenBank/DDBJ databases">
        <title>Draft genome sequence of Pseudomonas costantinii LMG 22119, type strain isolated from cultivated mushroom (Agaricus bisporus) sporophores.</title>
        <authorList>
            <person name="Tambong J.T."/>
        </authorList>
    </citation>
    <scope>NUCLEOTIDE SEQUENCE [LARGE SCALE GENOMIC DNA]</scope>
    <source>
        <strain evidence="1 3">LMG 22119</strain>
    </source>
</reference>
<accession>A0A1S2UY71</accession>
<dbReference type="Proteomes" id="UP000181661">
    <property type="component" value="Unassembled WGS sequence"/>
</dbReference>
<evidence type="ECO:0000313" key="1">
    <source>
        <dbReference type="EMBL" id="OIN51381.1"/>
    </source>
</evidence>
<organism evidence="1 3">
    <name type="scientific">Pseudomonas costantinii</name>
    <dbReference type="NCBI Taxonomy" id="168469"/>
    <lineage>
        <taxon>Bacteria</taxon>
        <taxon>Pseudomonadati</taxon>
        <taxon>Pseudomonadota</taxon>
        <taxon>Gammaproteobacteria</taxon>
        <taxon>Pseudomonadales</taxon>
        <taxon>Pseudomonadaceae</taxon>
        <taxon>Pseudomonas</taxon>
    </lineage>
</organism>
<dbReference type="Proteomes" id="UP000182179">
    <property type="component" value="Unassembled WGS sequence"/>
</dbReference>
<evidence type="ECO:0000313" key="2">
    <source>
        <dbReference type="EMBL" id="SED96268.1"/>
    </source>
</evidence>
<dbReference type="EMBL" id="MDDR01000034">
    <property type="protein sequence ID" value="OIN51381.1"/>
    <property type="molecule type" value="Genomic_DNA"/>
</dbReference>
<reference evidence="2 4" key="2">
    <citation type="submission" date="2016-10" db="EMBL/GenBank/DDBJ databases">
        <authorList>
            <person name="Varghese N."/>
            <person name="Submissions S."/>
        </authorList>
    </citation>
    <scope>NUCLEOTIDE SEQUENCE [LARGE SCALE GENOMIC DNA]</scope>
    <source>
        <strain evidence="2 4">BS2773</strain>
    </source>
</reference>